<sequence length="328" mass="35741">MRRRPHIVLDDFFVKDSVVAATLDQGGAAWTAEGDYLEVPSGSPFAGQLLASTHAVLRRWVRAPAVQVTYSGWLYNAHLAVIAAVAARYVSGLTTTPPARSLGSPANICLLLVLSYHVAFFAALNYRPAWFERTVVFHSPFAWAAIWLLVFAGDDPHAASGTGGPVRSQLDRRVGPLALLLMHCFVWYARRTVIGVTVFECKIRASTCAHWIHRLYSVLAALAIVLAWKTLTYASAVWDRHHAATPAGGGSSSSSGGGQCRDSYGWMGRRGIVGLARLGAAMLVSGGTHALWYSFISYAYHLIVWKEYLRDGLAVWVVGDSAMCTKLY</sequence>
<accession>A0ACC1KW53</accession>
<dbReference type="Proteomes" id="UP001140087">
    <property type="component" value="Unassembled WGS sequence"/>
</dbReference>
<name>A0ACC1KW53_9FUNG</name>
<dbReference type="EMBL" id="JANBUN010002084">
    <property type="protein sequence ID" value="KAJ2795711.1"/>
    <property type="molecule type" value="Genomic_DNA"/>
</dbReference>
<reference evidence="1" key="1">
    <citation type="submission" date="2022-07" db="EMBL/GenBank/DDBJ databases">
        <title>Phylogenomic reconstructions and comparative analyses of Kickxellomycotina fungi.</title>
        <authorList>
            <person name="Reynolds N.K."/>
            <person name="Stajich J.E."/>
            <person name="Barry K."/>
            <person name="Grigoriev I.V."/>
            <person name="Crous P."/>
            <person name="Smith M.E."/>
        </authorList>
    </citation>
    <scope>NUCLEOTIDE SEQUENCE</scope>
    <source>
        <strain evidence="1">BCRC 34780</strain>
    </source>
</reference>
<evidence type="ECO:0000313" key="1">
    <source>
        <dbReference type="EMBL" id="KAJ2795711.1"/>
    </source>
</evidence>
<organism evidence="1 2">
    <name type="scientific">Coemansia helicoidea</name>
    <dbReference type="NCBI Taxonomy" id="1286919"/>
    <lineage>
        <taxon>Eukaryota</taxon>
        <taxon>Fungi</taxon>
        <taxon>Fungi incertae sedis</taxon>
        <taxon>Zoopagomycota</taxon>
        <taxon>Kickxellomycotina</taxon>
        <taxon>Kickxellomycetes</taxon>
        <taxon>Kickxellales</taxon>
        <taxon>Kickxellaceae</taxon>
        <taxon>Coemansia</taxon>
    </lineage>
</organism>
<comment type="caution">
    <text evidence="1">The sequence shown here is derived from an EMBL/GenBank/DDBJ whole genome shotgun (WGS) entry which is preliminary data.</text>
</comment>
<evidence type="ECO:0000313" key="2">
    <source>
        <dbReference type="Proteomes" id="UP001140087"/>
    </source>
</evidence>
<proteinExistence type="predicted"/>
<gene>
    <name evidence="1" type="ORF">H4R21_005003</name>
</gene>
<protein>
    <submittedName>
        <fullName evidence="1">Uncharacterized protein</fullName>
    </submittedName>
</protein>
<keyword evidence="2" id="KW-1185">Reference proteome</keyword>